<evidence type="ECO:0000313" key="6">
    <source>
        <dbReference type="EMBL" id="SFT36242.1"/>
    </source>
</evidence>
<feature type="coiled-coil region" evidence="4">
    <location>
        <begin position="353"/>
        <end position="387"/>
    </location>
</feature>
<evidence type="ECO:0000256" key="4">
    <source>
        <dbReference type="SAM" id="Coils"/>
    </source>
</evidence>
<dbReference type="GO" id="GO:0009307">
    <property type="term" value="P:DNA restriction-modification system"/>
    <property type="evidence" value="ECO:0007669"/>
    <property type="project" value="UniProtKB-KW"/>
</dbReference>
<dbReference type="InterPro" id="IPR044946">
    <property type="entry name" value="Restrct_endonuc_typeI_TRD_sf"/>
</dbReference>
<dbReference type="Gene3D" id="3.90.220.20">
    <property type="entry name" value="DNA methylase specificity domains"/>
    <property type="match status" value="2"/>
</dbReference>
<evidence type="ECO:0000313" key="7">
    <source>
        <dbReference type="Proteomes" id="UP000236454"/>
    </source>
</evidence>
<dbReference type="InterPro" id="IPR052021">
    <property type="entry name" value="Type-I_RS_S_subunit"/>
</dbReference>
<keyword evidence="3" id="KW-0238">DNA-binding</keyword>
<dbReference type="OrthoDB" id="9816225at2"/>
<dbReference type="Pfam" id="PF01420">
    <property type="entry name" value="Methylase_S"/>
    <property type="match status" value="2"/>
</dbReference>
<name>A0A1I6XE12_9FLAO</name>
<dbReference type="STRING" id="477690.SAMN05216474_0112"/>
<dbReference type="RefSeq" id="WP_090245111.1">
    <property type="nucleotide sequence ID" value="NZ_FPAS01000001.1"/>
</dbReference>
<gene>
    <name evidence="6" type="ORF">SAMN05216474_0112</name>
</gene>
<reference evidence="6 7" key="1">
    <citation type="submission" date="2016-10" db="EMBL/GenBank/DDBJ databases">
        <authorList>
            <person name="de Groot N.N."/>
        </authorList>
    </citation>
    <scope>NUCLEOTIDE SEQUENCE [LARGE SCALE GENOMIC DNA]</scope>
    <source>
        <strain evidence="6 7">CGMCC 1.7005</strain>
    </source>
</reference>
<sequence>MKFIELKEVIDKPISGEWGSDGEGVKVIRTTNFTNEGKLELSDVVERNITLKKVEEKKLRKGDVIIEKSGGGPKQPVGRVVFFDEEGEYLCNNFTSVLRPKTELISPKFLLYVLFANHKFGYTNAFQNKTTGIINLQLKRYVSETKIPLPPLEEQKRIAAILDAADLYRQKTKALIAKYDELTQSLFLEMFGDPVTNPKGWEVVLMSEVCNKVTDGTHDTPQRISSGVKFITGKHIRPFKIDYINSDYVEESVHEDIYKRCNPEYGDVLYTNIGANLGTAALNIVNYEFSMKNVALLKPIKGIIDGRYIEYLLNSRNMKEKIVWMASLGGAQQFLSLSQLRRLKINNPPLNLQNQFAERVQAIEQQKAQAQESLAKAEDLFNSLLQRAFKGELSKEIV</sequence>
<evidence type="ECO:0000259" key="5">
    <source>
        <dbReference type="Pfam" id="PF01420"/>
    </source>
</evidence>
<comment type="similarity">
    <text evidence="1">Belongs to the type-I restriction system S methylase family.</text>
</comment>
<dbReference type="SUPFAM" id="SSF116734">
    <property type="entry name" value="DNA methylase specificity domain"/>
    <property type="match status" value="2"/>
</dbReference>
<organism evidence="6 7">
    <name type="scientific">Lishizhenia tianjinensis</name>
    <dbReference type="NCBI Taxonomy" id="477690"/>
    <lineage>
        <taxon>Bacteria</taxon>
        <taxon>Pseudomonadati</taxon>
        <taxon>Bacteroidota</taxon>
        <taxon>Flavobacteriia</taxon>
        <taxon>Flavobacteriales</taxon>
        <taxon>Crocinitomicaceae</taxon>
        <taxon>Lishizhenia</taxon>
    </lineage>
</organism>
<keyword evidence="4" id="KW-0175">Coiled coil</keyword>
<accession>A0A1I6XE12</accession>
<proteinExistence type="inferred from homology"/>
<dbReference type="Proteomes" id="UP000236454">
    <property type="component" value="Unassembled WGS sequence"/>
</dbReference>
<dbReference type="AlphaFoldDB" id="A0A1I6XE12"/>
<evidence type="ECO:0000256" key="3">
    <source>
        <dbReference type="ARBA" id="ARBA00023125"/>
    </source>
</evidence>
<keyword evidence="2" id="KW-0680">Restriction system</keyword>
<evidence type="ECO:0000256" key="1">
    <source>
        <dbReference type="ARBA" id="ARBA00010923"/>
    </source>
</evidence>
<dbReference type="EMBL" id="FPAS01000001">
    <property type="protein sequence ID" value="SFT36242.1"/>
    <property type="molecule type" value="Genomic_DNA"/>
</dbReference>
<dbReference type="CDD" id="cd17246">
    <property type="entry name" value="RMtype1_S_SonII-TRD2-CR2_like"/>
    <property type="match status" value="1"/>
</dbReference>
<feature type="domain" description="Type I restriction modification DNA specificity" evidence="5">
    <location>
        <begin position="198"/>
        <end position="365"/>
    </location>
</feature>
<feature type="domain" description="Type I restriction modification DNA specificity" evidence="5">
    <location>
        <begin position="21"/>
        <end position="167"/>
    </location>
</feature>
<keyword evidence="7" id="KW-1185">Reference proteome</keyword>
<dbReference type="PANTHER" id="PTHR30408">
    <property type="entry name" value="TYPE-1 RESTRICTION ENZYME ECOKI SPECIFICITY PROTEIN"/>
    <property type="match status" value="1"/>
</dbReference>
<dbReference type="PANTHER" id="PTHR30408:SF12">
    <property type="entry name" value="TYPE I RESTRICTION ENZYME MJAVIII SPECIFICITY SUBUNIT"/>
    <property type="match status" value="1"/>
</dbReference>
<dbReference type="GO" id="GO:0003677">
    <property type="term" value="F:DNA binding"/>
    <property type="evidence" value="ECO:0007669"/>
    <property type="project" value="UniProtKB-KW"/>
</dbReference>
<evidence type="ECO:0000256" key="2">
    <source>
        <dbReference type="ARBA" id="ARBA00022747"/>
    </source>
</evidence>
<dbReference type="InterPro" id="IPR000055">
    <property type="entry name" value="Restrct_endonuc_typeI_TRD"/>
</dbReference>
<protein>
    <submittedName>
        <fullName evidence="6">Type I restriction enzyme, S subunit</fullName>
    </submittedName>
</protein>